<sequence length="109" mass="12276">MSMCYLQSSLQNVSVKLHILLHNKIYSIYGIIYSSLLSLSSLSSFLEVTGFRICSLWPTSSSPALCLVNLSSMCEDSRCCGYLEKSKALNDANKSEYELVNSKWLCIFR</sequence>
<dbReference type="AlphaFoldDB" id="A0A078IYI0"/>
<dbReference type="Proteomes" id="UP000028999">
    <property type="component" value="Unassembled WGS sequence"/>
</dbReference>
<gene>
    <name evidence="1" type="primary">BnaC04g53920D</name>
    <name evidence="1" type="ORF">GSBRNA2T00013393001</name>
</gene>
<dbReference type="EMBL" id="LK033279">
    <property type="protein sequence ID" value="CDY54113.1"/>
    <property type="molecule type" value="Genomic_DNA"/>
</dbReference>
<reference evidence="1 2" key="1">
    <citation type="journal article" date="2014" name="Science">
        <title>Plant genetics. Early allopolyploid evolution in the post-Neolithic Brassica napus oilseed genome.</title>
        <authorList>
            <person name="Chalhoub B."/>
            <person name="Denoeud F."/>
            <person name="Liu S."/>
            <person name="Parkin I.A."/>
            <person name="Tang H."/>
            <person name="Wang X."/>
            <person name="Chiquet J."/>
            <person name="Belcram H."/>
            <person name="Tong C."/>
            <person name="Samans B."/>
            <person name="Correa M."/>
            <person name="Da Silva C."/>
            <person name="Just J."/>
            <person name="Falentin C."/>
            <person name="Koh C.S."/>
            <person name="Le Clainche I."/>
            <person name="Bernard M."/>
            <person name="Bento P."/>
            <person name="Noel B."/>
            <person name="Labadie K."/>
            <person name="Alberti A."/>
            <person name="Charles M."/>
            <person name="Arnaud D."/>
            <person name="Guo H."/>
            <person name="Daviaud C."/>
            <person name="Alamery S."/>
            <person name="Jabbari K."/>
            <person name="Zhao M."/>
            <person name="Edger P.P."/>
            <person name="Chelaifa H."/>
            <person name="Tack D."/>
            <person name="Lassalle G."/>
            <person name="Mestiri I."/>
            <person name="Schnel N."/>
            <person name="Le Paslier M.C."/>
            <person name="Fan G."/>
            <person name="Renault V."/>
            <person name="Bayer P.E."/>
            <person name="Golicz A.A."/>
            <person name="Manoli S."/>
            <person name="Lee T.H."/>
            <person name="Thi V.H."/>
            <person name="Chalabi S."/>
            <person name="Hu Q."/>
            <person name="Fan C."/>
            <person name="Tollenaere R."/>
            <person name="Lu Y."/>
            <person name="Battail C."/>
            <person name="Shen J."/>
            <person name="Sidebottom C.H."/>
            <person name="Wang X."/>
            <person name="Canaguier A."/>
            <person name="Chauveau A."/>
            <person name="Berard A."/>
            <person name="Deniot G."/>
            <person name="Guan M."/>
            <person name="Liu Z."/>
            <person name="Sun F."/>
            <person name="Lim Y.P."/>
            <person name="Lyons E."/>
            <person name="Town C.D."/>
            <person name="Bancroft I."/>
            <person name="Wang X."/>
            <person name="Meng J."/>
            <person name="Ma J."/>
            <person name="Pires J.C."/>
            <person name="King G.J."/>
            <person name="Brunel D."/>
            <person name="Delourme R."/>
            <person name="Renard M."/>
            <person name="Aury J.M."/>
            <person name="Adams K.L."/>
            <person name="Batley J."/>
            <person name="Snowdon R.J."/>
            <person name="Tost J."/>
            <person name="Edwards D."/>
            <person name="Zhou Y."/>
            <person name="Hua W."/>
            <person name="Sharpe A.G."/>
            <person name="Paterson A.H."/>
            <person name="Guan C."/>
            <person name="Wincker P."/>
        </authorList>
    </citation>
    <scope>NUCLEOTIDE SEQUENCE [LARGE SCALE GENOMIC DNA]</scope>
    <source>
        <strain evidence="2">cv. Darmor-bzh</strain>
    </source>
</reference>
<evidence type="ECO:0000313" key="1">
    <source>
        <dbReference type="EMBL" id="CDY54113.1"/>
    </source>
</evidence>
<dbReference type="PaxDb" id="3708-A0A078IYI0"/>
<accession>A0A078IYI0</accession>
<protein>
    <submittedName>
        <fullName evidence="1">BnaC04g53920D protein</fullName>
    </submittedName>
</protein>
<dbReference type="Gramene" id="CDY54113">
    <property type="protein sequence ID" value="CDY54113"/>
    <property type="gene ID" value="GSBRNA2T00013393001"/>
</dbReference>
<evidence type="ECO:0000313" key="2">
    <source>
        <dbReference type="Proteomes" id="UP000028999"/>
    </source>
</evidence>
<organism evidence="1 2">
    <name type="scientific">Brassica napus</name>
    <name type="common">Rape</name>
    <dbReference type="NCBI Taxonomy" id="3708"/>
    <lineage>
        <taxon>Eukaryota</taxon>
        <taxon>Viridiplantae</taxon>
        <taxon>Streptophyta</taxon>
        <taxon>Embryophyta</taxon>
        <taxon>Tracheophyta</taxon>
        <taxon>Spermatophyta</taxon>
        <taxon>Magnoliopsida</taxon>
        <taxon>eudicotyledons</taxon>
        <taxon>Gunneridae</taxon>
        <taxon>Pentapetalae</taxon>
        <taxon>rosids</taxon>
        <taxon>malvids</taxon>
        <taxon>Brassicales</taxon>
        <taxon>Brassicaceae</taxon>
        <taxon>Brassiceae</taxon>
        <taxon>Brassica</taxon>
    </lineage>
</organism>
<keyword evidence="2" id="KW-1185">Reference proteome</keyword>
<proteinExistence type="predicted"/>
<name>A0A078IYI0_BRANA</name>